<accession>A0A149S8J5</accession>
<dbReference type="AlphaFoldDB" id="A0A149S8J5"/>
<keyword evidence="1" id="KW-0472">Membrane</keyword>
<name>A0A149S8J5_GLUOY</name>
<dbReference type="InterPro" id="IPR046121">
    <property type="entry name" value="DUF6118"/>
</dbReference>
<proteinExistence type="predicted"/>
<protein>
    <submittedName>
        <fullName evidence="2">Uncharacterized protein</fullName>
    </submittedName>
</protein>
<evidence type="ECO:0000313" key="2">
    <source>
        <dbReference type="EMBL" id="KXV23025.1"/>
    </source>
</evidence>
<reference evidence="2 3" key="1">
    <citation type="submission" date="2015-06" db="EMBL/GenBank/DDBJ databases">
        <title>Improved classification and identification of acetic acid bacteria using matrix-assisted laser desorption/ionization time-of-flight mass spectrometry; Gluconobacter nephelii and Gluconobacter uchimurae are later heterotypic synonyms of Gluconobacter japonicus and Gluconobacter oxydans, respectively.</title>
        <authorList>
            <person name="Li L."/>
            <person name="Cleenwerck I."/>
            <person name="De Vuyst L."/>
            <person name="Vandamme P."/>
        </authorList>
    </citation>
    <scope>NUCLEOTIDE SEQUENCE [LARGE SCALE GENOMIC DNA]</scope>
    <source>
        <strain evidence="2 3">LMG 1676</strain>
    </source>
</reference>
<dbReference type="Proteomes" id="UP000075655">
    <property type="component" value="Unassembled WGS sequence"/>
</dbReference>
<keyword evidence="1" id="KW-1133">Transmembrane helix</keyword>
<organism evidence="2 3">
    <name type="scientific">Gluconobacter oxydans</name>
    <name type="common">Gluconobacter suboxydans</name>
    <dbReference type="NCBI Taxonomy" id="442"/>
    <lineage>
        <taxon>Bacteria</taxon>
        <taxon>Pseudomonadati</taxon>
        <taxon>Pseudomonadota</taxon>
        <taxon>Alphaproteobacteria</taxon>
        <taxon>Acetobacterales</taxon>
        <taxon>Acetobacteraceae</taxon>
        <taxon>Gluconobacter</taxon>
    </lineage>
</organism>
<dbReference type="Pfam" id="PF19613">
    <property type="entry name" value="DUF6118"/>
    <property type="match status" value="1"/>
</dbReference>
<comment type="caution">
    <text evidence="2">The sequence shown here is derived from an EMBL/GenBank/DDBJ whole genome shotgun (WGS) entry which is preliminary data.</text>
</comment>
<dbReference type="PATRIC" id="fig|442.8.peg.31"/>
<dbReference type="EMBL" id="LHZG01000068">
    <property type="protein sequence ID" value="KXV23025.1"/>
    <property type="molecule type" value="Genomic_DNA"/>
</dbReference>
<evidence type="ECO:0000313" key="3">
    <source>
        <dbReference type="Proteomes" id="UP000075655"/>
    </source>
</evidence>
<evidence type="ECO:0000256" key="1">
    <source>
        <dbReference type="SAM" id="Phobius"/>
    </source>
</evidence>
<gene>
    <name evidence="2" type="ORF">AD934_00735</name>
</gene>
<keyword evidence="1" id="KW-0812">Transmembrane</keyword>
<feature type="transmembrane region" description="Helical" evidence="1">
    <location>
        <begin position="126"/>
        <end position="150"/>
    </location>
</feature>
<sequence length="227" mass="24936">MENVMSETYPAERAFADLCAEMTVLRRSVEALPQAWRDNRPPDYTEDLARVVKAMNAVGARMEAIEANPTLKMTPQAYGQGIRQAGISASQEMQAAFQKAIGEVQGERRVLANIIGQSRQQDRQNWWLLGVGLACLVVGIGLSPVLAYLLPSSIGTRVASFIVGEKDRWNSGAMMMAVSNPEGWQRVREDSQLVEANRDRIAACQKAASGQEKTQKPCVIIVSAEQE</sequence>